<evidence type="ECO:0000313" key="3">
    <source>
        <dbReference type="Proteomes" id="UP000002007"/>
    </source>
</evidence>
<sequence length="165" mass="17830">MSHRGYSFEQEQGRLPMKSPYQAGLRRRSLPRAIGVSLAALMIAMVALTGCSADPTAKTEITVAIVSNPQMKDAISLQDDFRKAHPNVNVKFVSLPENEARAKITVSVVSVASVATGGGDFDVVMISNYETEMWAKTAGSLTCSPMQTRPPGTIPTISSRQSRMR</sequence>
<dbReference type="AlphaFoldDB" id="A9WLD9"/>
<evidence type="ECO:0000313" key="2">
    <source>
        <dbReference type="EMBL" id="ABY22338.1"/>
    </source>
</evidence>
<dbReference type="STRING" id="288705.RSal33209_0589"/>
<dbReference type="HOGENOM" id="CLU_1609455_0_0_11"/>
<dbReference type="Gene3D" id="3.40.190.10">
    <property type="entry name" value="Periplasmic binding protein-like II"/>
    <property type="match status" value="1"/>
</dbReference>
<dbReference type="EMBL" id="CP000910">
    <property type="protein sequence ID" value="ABY22338.1"/>
    <property type="molecule type" value="Genomic_DNA"/>
</dbReference>
<proteinExistence type="predicted"/>
<keyword evidence="3" id="KW-1185">Reference proteome</keyword>
<feature type="compositionally biased region" description="Polar residues" evidence="1">
    <location>
        <begin position="155"/>
        <end position="165"/>
    </location>
</feature>
<organism evidence="2 3">
    <name type="scientific">Renibacterium salmoninarum (strain ATCC 33209 / DSM 20767 / JCM 11484 / NBRC 15589 / NCIMB 2235)</name>
    <dbReference type="NCBI Taxonomy" id="288705"/>
    <lineage>
        <taxon>Bacteria</taxon>
        <taxon>Bacillati</taxon>
        <taxon>Actinomycetota</taxon>
        <taxon>Actinomycetes</taxon>
        <taxon>Micrococcales</taxon>
        <taxon>Micrococcaceae</taxon>
        <taxon>Renibacterium</taxon>
    </lineage>
</organism>
<dbReference type="SUPFAM" id="SSF53850">
    <property type="entry name" value="Periplasmic binding protein-like II"/>
    <property type="match status" value="1"/>
</dbReference>
<feature type="region of interest" description="Disordered" evidence="1">
    <location>
        <begin position="141"/>
        <end position="165"/>
    </location>
</feature>
<dbReference type="KEGG" id="rsa:RSal33209_0589"/>
<gene>
    <name evidence="2" type="ordered locus">RSal33209_0589</name>
</gene>
<dbReference type="eggNOG" id="COG1653">
    <property type="taxonomic scope" value="Bacteria"/>
</dbReference>
<accession>A9WLD9</accession>
<dbReference type="Proteomes" id="UP000002007">
    <property type="component" value="Chromosome"/>
</dbReference>
<reference evidence="3" key="1">
    <citation type="journal article" date="2008" name="J. Bacteriol.">
        <title>Genome sequence of the fish pathogen Renibacterium salmoninarum suggests reductive evolution away from an environmental Arthrobacter ancestor.</title>
        <authorList>
            <person name="Wiens G.D."/>
            <person name="Rockey D.D."/>
            <person name="Wu Z."/>
            <person name="Chang J."/>
            <person name="Levy R."/>
            <person name="Crane S."/>
            <person name="Chen D.S."/>
            <person name="Capri G.R."/>
            <person name="Burnett J.R."/>
            <person name="Sudheesh P.S."/>
            <person name="Schipma M.J."/>
            <person name="Burd H."/>
            <person name="Bhattacharyya A."/>
            <person name="Rhodes L.D."/>
            <person name="Kaul R."/>
            <person name="Strom M.S."/>
        </authorList>
    </citation>
    <scope>NUCLEOTIDE SEQUENCE [LARGE SCALE GENOMIC DNA]</scope>
    <source>
        <strain evidence="3">ATCC 33209 / DSM 20767 / JCM 11484 / NBRC 15589 / NCIMB 2235</strain>
    </source>
</reference>
<protein>
    <submittedName>
        <fullName evidence="2">Sorbitol-binding protein, ABC transporter</fullName>
    </submittedName>
</protein>
<evidence type="ECO:0000256" key="1">
    <source>
        <dbReference type="SAM" id="MobiDB-lite"/>
    </source>
</evidence>
<name>A9WLD9_RENSM</name>